<evidence type="ECO:0000256" key="3">
    <source>
        <dbReference type="ARBA" id="ARBA00022723"/>
    </source>
</evidence>
<dbReference type="Pfam" id="PF02878">
    <property type="entry name" value="PGM_PMM_I"/>
    <property type="match status" value="1"/>
</dbReference>
<comment type="cofactor">
    <cofactor evidence="1">
        <name>Mg(2+)</name>
        <dbReference type="ChEBI" id="CHEBI:18420"/>
    </cofactor>
</comment>
<dbReference type="AlphaFoldDB" id="A0A916NH37"/>
<gene>
    <name evidence="11" type="primary">glmM_1</name>
    <name evidence="11" type="ORF">LEUCIP111803_00995</name>
</gene>
<dbReference type="GO" id="GO:0008973">
    <property type="term" value="F:phosphopentomutase activity"/>
    <property type="evidence" value="ECO:0007669"/>
    <property type="project" value="TreeGrafter"/>
</dbReference>
<feature type="compositionally biased region" description="Low complexity" evidence="6">
    <location>
        <begin position="110"/>
        <end position="124"/>
    </location>
</feature>
<feature type="domain" description="Alpha-D-phosphohexomutase alpha/beta/alpha" evidence="8">
    <location>
        <begin position="136"/>
        <end position="215"/>
    </location>
</feature>
<keyword evidence="4" id="KW-0460">Magnesium</keyword>
<dbReference type="Pfam" id="PF02880">
    <property type="entry name" value="PGM_PMM_III"/>
    <property type="match status" value="1"/>
</dbReference>
<evidence type="ECO:0000259" key="10">
    <source>
        <dbReference type="Pfam" id="PF02880"/>
    </source>
</evidence>
<evidence type="ECO:0000259" key="7">
    <source>
        <dbReference type="Pfam" id="PF00408"/>
    </source>
</evidence>
<dbReference type="Pfam" id="PF02879">
    <property type="entry name" value="PGM_PMM_II"/>
    <property type="match status" value="1"/>
</dbReference>
<evidence type="ECO:0000259" key="9">
    <source>
        <dbReference type="Pfam" id="PF02879"/>
    </source>
</evidence>
<keyword evidence="3" id="KW-0479">Metal-binding</keyword>
<dbReference type="InterPro" id="IPR005846">
    <property type="entry name" value="A-D-PHexomutase_a/b/a-III"/>
</dbReference>
<keyword evidence="2" id="KW-0597">Phosphoprotein</keyword>
<feature type="region of interest" description="Disordered" evidence="6">
    <location>
        <begin position="96"/>
        <end position="143"/>
    </location>
</feature>
<feature type="region of interest" description="Disordered" evidence="6">
    <location>
        <begin position="199"/>
        <end position="240"/>
    </location>
</feature>
<evidence type="ECO:0000256" key="1">
    <source>
        <dbReference type="ARBA" id="ARBA00001946"/>
    </source>
</evidence>
<dbReference type="PROSITE" id="PS00710">
    <property type="entry name" value="PGM_PMM"/>
    <property type="match status" value="1"/>
</dbReference>
<evidence type="ECO:0000256" key="4">
    <source>
        <dbReference type="ARBA" id="ARBA00022842"/>
    </source>
</evidence>
<reference evidence="11" key="1">
    <citation type="submission" date="2021-06" db="EMBL/GenBank/DDBJ databases">
        <authorList>
            <person name="Criscuolo A."/>
        </authorList>
    </citation>
    <scope>NUCLEOTIDE SEQUENCE</scope>
    <source>
        <strain evidence="11">CIP111803</strain>
    </source>
</reference>
<evidence type="ECO:0000256" key="6">
    <source>
        <dbReference type="SAM" id="MobiDB-lite"/>
    </source>
</evidence>
<dbReference type="InterPro" id="IPR005843">
    <property type="entry name" value="A-D-PHexomutase_C"/>
</dbReference>
<feature type="domain" description="Alpha-D-phosphohexomutase alpha/beta/alpha" evidence="10">
    <location>
        <begin position="422"/>
        <end position="520"/>
    </location>
</feature>
<organism evidence="11 12">
    <name type="scientific">Leucobacter soli</name>
    <dbReference type="NCBI Taxonomy" id="2812850"/>
    <lineage>
        <taxon>Bacteria</taxon>
        <taxon>Bacillati</taxon>
        <taxon>Actinomycetota</taxon>
        <taxon>Actinomycetes</taxon>
        <taxon>Micrococcales</taxon>
        <taxon>Microbacteriaceae</taxon>
        <taxon>Leucobacter</taxon>
    </lineage>
</organism>
<accession>A0A916NH37</accession>
<dbReference type="CDD" id="cd05799">
    <property type="entry name" value="PGM2"/>
    <property type="match status" value="1"/>
</dbReference>
<evidence type="ECO:0000313" key="11">
    <source>
        <dbReference type="EMBL" id="CAG7607160.1"/>
    </source>
</evidence>
<evidence type="ECO:0000256" key="5">
    <source>
        <dbReference type="ARBA" id="ARBA00023235"/>
    </source>
</evidence>
<dbReference type="PANTHER" id="PTHR45745:SF1">
    <property type="entry name" value="PHOSPHOGLUCOMUTASE 2B-RELATED"/>
    <property type="match status" value="1"/>
</dbReference>
<dbReference type="InterPro" id="IPR016066">
    <property type="entry name" value="A-D-PHexomutase_CS"/>
</dbReference>
<evidence type="ECO:0000259" key="8">
    <source>
        <dbReference type="Pfam" id="PF02878"/>
    </source>
</evidence>
<dbReference type="GO" id="GO:0000287">
    <property type="term" value="F:magnesium ion binding"/>
    <property type="evidence" value="ECO:0007669"/>
    <property type="project" value="InterPro"/>
</dbReference>
<feature type="domain" description="Alpha-D-phosphohexomutase alpha/beta/alpha" evidence="9">
    <location>
        <begin position="307"/>
        <end position="388"/>
    </location>
</feature>
<feature type="domain" description="Alpha-D-phosphohexomutase C-terminal" evidence="7">
    <location>
        <begin position="565"/>
        <end position="618"/>
    </location>
</feature>
<dbReference type="GO" id="GO:0005975">
    <property type="term" value="P:carbohydrate metabolic process"/>
    <property type="evidence" value="ECO:0007669"/>
    <property type="project" value="InterPro"/>
</dbReference>
<protein>
    <submittedName>
        <fullName evidence="11">Phosphoglucosamine mutase</fullName>
    </submittedName>
</protein>
<dbReference type="InterPro" id="IPR005844">
    <property type="entry name" value="A-D-PHexomutase_a/b/a-I"/>
</dbReference>
<evidence type="ECO:0000256" key="2">
    <source>
        <dbReference type="ARBA" id="ARBA00022553"/>
    </source>
</evidence>
<keyword evidence="5" id="KW-0413">Isomerase</keyword>
<dbReference type="EMBL" id="CAJVAP010000009">
    <property type="protein sequence ID" value="CAG7607160.1"/>
    <property type="molecule type" value="Genomic_DNA"/>
</dbReference>
<name>A0A916NH37_9MICO</name>
<dbReference type="GO" id="GO:0006166">
    <property type="term" value="P:purine ribonucleoside salvage"/>
    <property type="evidence" value="ECO:0007669"/>
    <property type="project" value="TreeGrafter"/>
</dbReference>
<sequence length="649" mass="67987">MTDGPPNTDALEAQVRAWIAIDPDPDTRAEAEQLLRLADAGDPAAETRLRDAFAGRLKFGTAGLRALMGAGPRRMNRLVVAQTSAGLAAFLLARRAQQEQSEQPDRQMNARTTASAPAHAAPGPRTDRDPHGTSSEPPTVVVGFDGRLNSDVFARDAAETFAGAGLDVLLLPESAPTPVLAFAVRRLGAAAGVMITASHNPPGDNGYKVYLGEDGSSEGDGSSTRSDGNAGGGRPVAPPQDREIAGWIERVLGEQGALPPRSERLRVAGAELLDAYVAATARAVGGPGAPALAAPRGTAPTPTPTPTVVYTAMHGVGGQTARRVFALAGLPGVIPVAEQDRPDGRFPTVDYPNPEEPDALDLAFALARERGADYVLAHDPDADRLALAASHPDAPGGYRRLSGNELGLLLGWRIAERERAAAEREGRAPRGTLANTIVSSPALGAVARAHGLDHAETLSGFKWVSRVPGLLFGFEEALGYLTDPEVVGDKDGISAAAEALAMACELYAGGRTVWDLLDEASERFGHFASAQIVLRRERVADVEALSAWVRANAPRGFAGRAVEQVRDFRRPGLAPVRANVLAYDLADGSRVMIRPSGTEPKLKVYLDAFSDRGTVAERRSATAAALGQIEVAVRAYLDGAGPEAAGARP</sequence>
<comment type="caution">
    <text evidence="11">The sequence shown here is derived from an EMBL/GenBank/DDBJ whole genome shotgun (WGS) entry which is preliminary data.</text>
</comment>
<dbReference type="PANTHER" id="PTHR45745">
    <property type="entry name" value="PHOSPHOMANNOMUTASE 45A"/>
    <property type="match status" value="1"/>
</dbReference>
<dbReference type="InterPro" id="IPR005845">
    <property type="entry name" value="A-D-PHexomutase_a/b/a-II"/>
</dbReference>
<dbReference type="RefSeq" id="WP_218114623.1">
    <property type="nucleotide sequence ID" value="NZ_CAJVAP010000009.1"/>
</dbReference>
<dbReference type="Pfam" id="PF00408">
    <property type="entry name" value="PGM_PMM_IV"/>
    <property type="match status" value="1"/>
</dbReference>
<evidence type="ECO:0000313" key="12">
    <source>
        <dbReference type="Proteomes" id="UP000693892"/>
    </source>
</evidence>
<keyword evidence="12" id="KW-1185">Reference proteome</keyword>
<feature type="compositionally biased region" description="Low complexity" evidence="6">
    <location>
        <begin position="219"/>
        <end position="228"/>
    </location>
</feature>
<dbReference type="Proteomes" id="UP000693892">
    <property type="component" value="Unassembled WGS sequence"/>
</dbReference>
<proteinExistence type="predicted"/>